<dbReference type="InterPro" id="IPR025420">
    <property type="entry name" value="DUF4143"/>
</dbReference>
<gene>
    <name evidence="3" type="ORF">HMPREF9625_00895</name>
</gene>
<name>G9WNG2_9FIRM</name>
<proteinExistence type="predicted"/>
<dbReference type="EMBL" id="AFZC02000003">
    <property type="protein sequence ID" value="EHL10699.1"/>
    <property type="molecule type" value="Genomic_DNA"/>
</dbReference>
<dbReference type="PANTHER" id="PTHR33295:SF18">
    <property type="entry name" value="AAA+ ATPASE DOMAIN-CONTAINING PROTEIN"/>
    <property type="match status" value="1"/>
</dbReference>
<evidence type="ECO:0000259" key="1">
    <source>
        <dbReference type="Pfam" id="PF13173"/>
    </source>
</evidence>
<dbReference type="Proteomes" id="UP000018461">
    <property type="component" value="Unassembled WGS sequence"/>
</dbReference>
<feature type="domain" description="DUF4143" evidence="2">
    <location>
        <begin position="197"/>
        <end position="344"/>
    </location>
</feature>
<dbReference type="PATRIC" id="fig|796943.3.peg.1309"/>
<evidence type="ECO:0008006" key="5">
    <source>
        <dbReference type="Google" id="ProtNLM"/>
    </source>
</evidence>
<evidence type="ECO:0000259" key="2">
    <source>
        <dbReference type="Pfam" id="PF13635"/>
    </source>
</evidence>
<dbReference type="HOGENOM" id="CLU_041527_1_0_9"/>
<accession>G9WNG2</accession>
<dbReference type="PANTHER" id="PTHR33295">
    <property type="entry name" value="ATPASE"/>
    <property type="match status" value="1"/>
</dbReference>
<dbReference type="AlphaFoldDB" id="G9WNG2"/>
<comment type="caution">
    <text evidence="3">The sequence shown here is derived from an EMBL/GenBank/DDBJ whole genome shotgun (WGS) entry which is preliminary data.</text>
</comment>
<dbReference type="STRING" id="796943.HMPREF9625_00895"/>
<dbReference type="InterPro" id="IPR027417">
    <property type="entry name" value="P-loop_NTPase"/>
</dbReference>
<sequence>MKILDRKEYKNRLIRLQETEKIKIISGIRGAGKSELLHSYQKWIEEHVEGANILYLDMEDAQNAELKDGPSLLSYIEMKYEEKSKNFLIVEEVQHCKNFEKAMQSVYERKMFNIYLSSSNASFLYEDKTAFWDENSIELPIHPFSLSEYLRYYERKDPSPAILPGYLKYGGLSATFRFKFKEDKTEYIKELYNKKIKKDLRKTYGLKDSALLDSLLAYLMLHLSISTSASKISSLFKKNHLETNHITIGKYLQHLCAAFLLFKVKRYDIRKKVYLETADKYYLTDLGFRFALLEKEKPDWKGIYENLVAIEIRRRGYDIYVGKLYQKEINFVAMREKEKLYIQVTDEIEGEDTLTKALSPLRAIKDSYPKLLIANTGKDEFDVDGIRILDLTKWLMEG</sequence>
<evidence type="ECO:0000313" key="3">
    <source>
        <dbReference type="EMBL" id="EHL10699.1"/>
    </source>
</evidence>
<protein>
    <recommendedName>
        <fullName evidence="5">AAA domain-containing protein</fullName>
    </recommendedName>
</protein>
<dbReference type="Pfam" id="PF13173">
    <property type="entry name" value="AAA_14"/>
    <property type="match status" value="1"/>
</dbReference>
<reference evidence="3" key="2">
    <citation type="submission" date="2013-03" db="EMBL/GenBank/DDBJ databases">
        <title>The Genome Sequence of Oribacterium sp. ACB1.</title>
        <authorList>
            <consortium name="The Broad Institute Genomics Platform"/>
            <consortium name="The Broad Institute Genome Sequencing Center for Infectious Disease"/>
            <person name="Earl A."/>
            <person name="Ward D."/>
            <person name="Feldgarden M."/>
            <person name="Gevers D."/>
            <person name="Sizova M."/>
            <person name="Hazen A."/>
            <person name="Epstein S."/>
            <person name="Walker B."/>
            <person name="Young S."/>
            <person name="Zeng Q."/>
            <person name="Gargeya S."/>
            <person name="Fitzgerald M."/>
            <person name="Haas B."/>
            <person name="Abouelleil A."/>
            <person name="Allen A.W."/>
            <person name="Alvarado L."/>
            <person name="Arachchi H.M."/>
            <person name="Berlin A.M."/>
            <person name="Chapman S.B."/>
            <person name="Gainer-Dewar J."/>
            <person name="Goldberg J."/>
            <person name="Griggs A."/>
            <person name="Gujja S."/>
            <person name="Hansen M."/>
            <person name="Howarth C."/>
            <person name="Imamovic A."/>
            <person name="Ireland A."/>
            <person name="Larimer J."/>
            <person name="McCowan C."/>
            <person name="Murphy C."/>
            <person name="Pearson M."/>
            <person name="Poon T.W."/>
            <person name="Priest M."/>
            <person name="Roberts A."/>
            <person name="Saif S."/>
            <person name="Shea T."/>
            <person name="Sisk P."/>
            <person name="Sykes S."/>
            <person name="Wortman J."/>
            <person name="Nusbaum C."/>
            <person name="Birren B."/>
        </authorList>
    </citation>
    <scope>NUCLEOTIDE SEQUENCE [LARGE SCALE GENOMIC DNA]</scope>
    <source>
        <strain evidence="3">ACB1</strain>
    </source>
</reference>
<dbReference type="InterPro" id="IPR041682">
    <property type="entry name" value="AAA_14"/>
</dbReference>
<evidence type="ECO:0000313" key="4">
    <source>
        <dbReference type="Proteomes" id="UP000018461"/>
    </source>
</evidence>
<dbReference type="RefSeq" id="WP_009534753.1">
    <property type="nucleotide sequence ID" value="NZ_KE148312.1"/>
</dbReference>
<reference evidence="3" key="1">
    <citation type="submission" date="2011-08" db="EMBL/GenBank/DDBJ databases">
        <authorList>
            <consortium name="The Broad Institute Genome Sequencing Platform"/>
            <person name="Earl A."/>
            <person name="Ward D."/>
            <person name="Feldgarden M."/>
            <person name="Gevers D."/>
            <person name="Sizova M."/>
            <person name="Hazen A."/>
            <person name="Epstein S."/>
            <person name="Young S.K."/>
            <person name="Zeng Q."/>
            <person name="Gargeya S."/>
            <person name="Fitzgerald M."/>
            <person name="Haas B."/>
            <person name="Abouelleil A."/>
            <person name="Alvarado L."/>
            <person name="Arachchi H.M."/>
            <person name="Berlin A."/>
            <person name="Brown A."/>
            <person name="Chapman S.B."/>
            <person name="Chen Z."/>
            <person name="Dunbar C."/>
            <person name="Freedman E."/>
            <person name="Gearin G."/>
            <person name="Gellesch M."/>
            <person name="Goldberg J."/>
            <person name="Griggs A."/>
            <person name="Gujja S."/>
            <person name="Heiman D."/>
            <person name="Howarth C."/>
            <person name="Larson L."/>
            <person name="Lui A."/>
            <person name="MacDonald P.J.P."/>
            <person name="Montmayeur A."/>
            <person name="Murphy C."/>
            <person name="Neiman D."/>
            <person name="Pearson M."/>
            <person name="Priest M."/>
            <person name="Roberts A."/>
            <person name="Saif S."/>
            <person name="Shea T."/>
            <person name="Shenoy N."/>
            <person name="Sisk P."/>
            <person name="Stolte C."/>
            <person name="Sykes S."/>
            <person name="Wortman J."/>
            <person name="Nusbaum C."/>
            <person name="Birren B."/>
        </authorList>
    </citation>
    <scope>NUCLEOTIDE SEQUENCE</scope>
    <source>
        <strain evidence="3">ACB1</strain>
    </source>
</reference>
<organism evidence="3 4">
    <name type="scientific">Oribacterium parvum ACB1</name>
    <dbReference type="NCBI Taxonomy" id="796943"/>
    <lineage>
        <taxon>Bacteria</taxon>
        <taxon>Bacillati</taxon>
        <taxon>Bacillota</taxon>
        <taxon>Clostridia</taxon>
        <taxon>Lachnospirales</taxon>
        <taxon>Lachnospiraceae</taxon>
        <taxon>Oribacterium</taxon>
    </lineage>
</organism>
<feature type="domain" description="AAA" evidence="1">
    <location>
        <begin position="20"/>
        <end position="150"/>
    </location>
</feature>
<keyword evidence="4" id="KW-1185">Reference proteome</keyword>
<dbReference type="SUPFAM" id="SSF52540">
    <property type="entry name" value="P-loop containing nucleoside triphosphate hydrolases"/>
    <property type="match status" value="1"/>
</dbReference>
<dbReference type="Pfam" id="PF13635">
    <property type="entry name" value="DUF4143"/>
    <property type="match status" value="1"/>
</dbReference>